<accession>A0ACC4ATH4</accession>
<sequence length="67" mass="7340">MFGRKPESGAPSPAPLKGVTKSANTTCRLGEEKAEEQSCWTGKRLRDKALAARGADLWRGRCRLKLP</sequence>
<keyword evidence="2" id="KW-1185">Reference proteome</keyword>
<comment type="caution">
    <text evidence="1">The sequence shown here is derived from an EMBL/GenBank/DDBJ whole genome shotgun (WGS) entry which is preliminary data.</text>
</comment>
<reference evidence="1 2" key="1">
    <citation type="journal article" date="2024" name="Plant Biotechnol. J.">
        <title>Genome and CRISPR/Cas9 system of a widespread forest tree (Populus alba) in the world.</title>
        <authorList>
            <person name="Liu Y.J."/>
            <person name="Jiang P.F."/>
            <person name="Han X.M."/>
            <person name="Li X.Y."/>
            <person name="Wang H.M."/>
            <person name="Wang Y.J."/>
            <person name="Wang X.X."/>
            <person name="Zeng Q.Y."/>
        </authorList>
    </citation>
    <scope>NUCLEOTIDE SEQUENCE [LARGE SCALE GENOMIC DNA]</scope>
    <source>
        <strain evidence="2">cv. PAL-ZL1</strain>
    </source>
</reference>
<name>A0ACC4ATH4_POPAL</name>
<gene>
    <name evidence="1" type="ORF">D5086_029403</name>
</gene>
<organism evidence="1 2">
    <name type="scientific">Populus alba</name>
    <name type="common">White poplar</name>
    <dbReference type="NCBI Taxonomy" id="43335"/>
    <lineage>
        <taxon>Eukaryota</taxon>
        <taxon>Viridiplantae</taxon>
        <taxon>Streptophyta</taxon>
        <taxon>Embryophyta</taxon>
        <taxon>Tracheophyta</taxon>
        <taxon>Spermatophyta</taxon>
        <taxon>Magnoliopsida</taxon>
        <taxon>eudicotyledons</taxon>
        <taxon>Gunneridae</taxon>
        <taxon>Pentapetalae</taxon>
        <taxon>rosids</taxon>
        <taxon>fabids</taxon>
        <taxon>Malpighiales</taxon>
        <taxon>Salicaceae</taxon>
        <taxon>Saliceae</taxon>
        <taxon>Populus</taxon>
    </lineage>
</organism>
<dbReference type="EMBL" id="RCHU02000016">
    <property type="protein sequence ID" value="KAL3569513.1"/>
    <property type="molecule type" value="Genomic_DNA"/>
</dbReference>
<evidence type="ECO:0000313" key="1">
    <source>
        <dbReference type="EMBL" id="KAL3569513.1"/>
    </source>
</evidence>
<protein>
    <submittedName>
        <fullName evidence="1">Uncharacterized protein</fullName>
    </submittedName>
</protein>
<dbReference type="Proteomes" id="UP000309997">
    <property type="component" value="Unassembled WGS sequence"/>
</dbReference>
<proteinExistence type="predicted"/>
<evidence type="ECO:0000313" key="2">
    <source>
        <dbReference type="Proteomes" id="UP000309997"/>
    </source>
</evidence>